<dbReference type="EMBL" id="GBXM01013271">
    <property type="protein sequence ID" value="JAH95306.1"/>
    <property type="molecule type" value="Transcribed_RNA"/>
</dbReference>
<keyword evidence="1" id="KW-1133">Transmembrane helix</keyword>
<organism evidence="2">
    <name type="scientific">Anguilla anguilla</name>
    <name type="common">European freshwater eel</name>
    <name type="synonym">Muraena anguilla</name>
    <dbReference type="NCBI Taxonomy" id="7936"/>
    <lineage>
        <taxon>Eukaryota</taxon>
        <taxon>Metazoa</taxon>
        <taxon>Chordata</taxon>
        <taxon>Craniata</taxon>
        <taxon>Vertebrata</taxon>
        <taxon>Euteleostomi</taxon>
        <taxon>Actinopterygii</taxon>
        <taxon>Neopterygii</taxon>
        <taxon>Teleostei</taxon>
        <taxon>Anguilliformes</taxon>
        <taxon>Anguillidae</taxon>
        <taxon>Anguilla</taxon>
    </lineage>
</organism>
<evidence type="ECO:0000256" key="1">
    <source>
        <dbReference type="SAM" id="Phobius"/>
    </source>
</evidence>
<keyword evidence="1" id="KW-0472">Membrane</keyword>
<evidence type="ECO:0000313" key="2">
    <source>
        <dbReference type="EMBL" id="JAH95306.1"/>
    </source>
</evidence>
<reference evidence="2" key="1">
    <citation type="submission" date="2014-11" db="EMBL/GenBank/DDBJ databases">
        <authorList>
            <person name="Amaro Gonzalez C."/>
        </authorList>
    </citation>
    <scope>NUCLEOTIDE SEQUENCE</scope>
</reference>
<name>A0A0E9WYP3_ANGAN</name>
<keyword evidence="1" id="KW-0812">Transmembrane</keyword>
<sequence length="120" mass="13383">MFLCKLINVRVREMNNQSFQRSFFQDNLNDTSLGPVAQEPVIFIILTVVFINIFAVSLSPLKCSKSSHVVDSTSLLTSVNHMKRDSGTTVTPCWNNGCKDCCSQQIFLIGSHLSTQNLGR</sequence>
<proteinExistence type="predicted"/>
<dbReference type="AlphaFoldDB" id="A0A0E9WYP3"/>
<feature type="transmembrane region" description="Helical" evidence="1">
    <location>
        <begin position="41"/>
        <end position="58"/>
    </location>
</feature>
<protein>
    <submittedName>
        <fullName evidence="2">Uncharacterized protein</fullName>
    </submittedName>
</protein>
<reference evidence="2" key="2">
    <citation type="journal article" date="2015" name="Fish Shellfish Immunol.">
        <title>Early steps in the European eel (Anguilla anguilla)-Vibrio vulnificus interaction in the gills: Role of the RtxA13 toxin.</title>
        <authorList>
            <person name="Callol A."/>
            <person name="Pajuelo D."/>
            <person name="Ebbesson L."/>
            <person name="Teles M."/>
            <person name="MacKenzie S."/>
            <person name="Amaro C."/>
        </authorList>
    </citation>
    <scope>NUCLEOTIDE SEQUENCE</scope>
</reference>
<accession>A0A0E9WYP3</accession>